<gene>
    <name evidence="2" type="ORF">E0F88_25620</name>
</gene>
<feature type="transmembrane region" description="Helical" evidence="1">
    <location>
        <begin position="136"/>
        <end position="157"/>
    </location>
</feature>
<feature type="transmembrane region" description="Helical" evidence="1">
    <location>
        <begin position="188"/>
        <end position="211"/>
    </location>
</feature>
<comment type="caution">
    <text evidence="2">The sequence shown here is derived from an EMBL/GenBank/DDBJ whole genome shotgun (WGS) entry which is preliminary data.</text>
</comment>
<protein>
    <submittedName>
        <fullName evidence="2">PepSY domain-containing protein</fullName>
    </submittedName>
</protein>
<keyword evidence="1" id="KW-0812">Transmembrane</keyword>
<keyword evidence="3" id="KW-1185">Reference proteome</keyword>
<dbReference type="OrthoDB" id="111691at2"/>
<accession>A0A4R5DHF7</accession>
<name>A0A4R5DHF7_9BACT</name>
<sequence>MTFKKIIAWLHLWLGLVSGIIVFIVAFTGCILVFEHEIESMIQPWLHVERAGEAAFLPPSAIKHSVEKALPGTKVNSIWYYGHSNTAQVSANSDSVIYVDPYKGNIVALVDHEDFFHFVLDGHTELWMEKKLGKGIISYATLIFFVLLVSGLVLWWPKKWSKANRDKSFKIKWEAKWKRVNYDLHNVLGFYSLLVAVLISLTGLSMSFPWLRDGVYWLSSGGETPPVYKPAFSDTTVVRNLVALNQVDKAWKKGMDEIGVYKKDNIIISFPNKPADPIYLCTDMEAGVWRDVYLDQNTLKILPESQAHIRNESSGFWLRRINYSLHVGAIGGLPTKFIYFIASLICATLPLTGAYIWWGRRKKEKKKKQPRLACIRE</sequence>
<reference evidence="2 3" key="1">
    <citation type="submission" date="2019-03" db="EMBL/GenBank/DDBJ databases">
        <title>Dyadobacter AR-3-6 sp. nov., isolated from arctic soil.</title>
        <authorList>
            <person name="Chaudhary D.K."/>
        </authorList>
    </citation>
    <scope>NUCLEOTIDE SEQUENCE [LARGE SCALE GENOMIC DNA]</scope>
    <source>
        <strain evidence="2 3">AR-3-6</strain>
    </source>
</reference>
<evidence type="ECO:0000256" key="1">
    <source>
        <dbReference type="SAM" id="Phobius"/>
    </source>
</evidence>
<evidence type="ECO:0000313" key="2">
    <source>
        <dbReference type="EMBL" id="TDE11294.1"/>
    </source>
</evidence>
<dbReference type="EMBL" id="SMFL01000012">
    <property type="protein sequence ID" value="TDE11294.1"/>
    <property type="molecule type" value="Genomic_DNA"/>
</dbReference>
<dbReference type="InterPro" id="IPR005625">
    <property type="entry name" value="PepSY-ass_TM"/>
</dbReference>
<dbReference type="PANTHER" id="PTHR34219:SF3">
    <property type="entry name" value="BLL7967 PROTEIN"/>
    <property type="match status" value="1"/>
</dbReference>
<feature type="transmembrane region" description="Helical" evidence="1">
    <location>
        <begin position="337"/>
        <end position="358"/>
    </location>
</feature>
<dbReference type="RefSeq" id="WP_131961141.1">
    <property type="nucleotide sequence ID" value="NZ_SMFL01000012.1"/>
</dbReference>
<dbReference type="PROSITE" id="PS51257">
    <property type="entry name" value="PROKAR_LIPOPROTEIN"/>
    <property type="match status" value="1"/>
</dbReference>
<dbReference type="Pfam" id="PF03929">
    <property type="entry name" value="PepSY_TM"/>
    <property type="match status" value="1"/>
</dbReference>
<dbReference type="PANTHER" id="PTHR34219">
    <property type="entry name" value="IRON-REGULATED INNER MEMBRANE PROTEIN-RELATED"/>
    <property type="match status" value="1"/>
</dbReference>
<feature type="transmembrane region" description="Helical" evidence="1">
    <location>
        <begin position="12"/>
        <end position="34"/>
    </location>
</feature>
<dbReference type="Proteomes" id="UP000294850">
    <property type="component" value="Unassembled WGS sequence"/>
</dbReference>
<keyword evidence="1" id="KW-1133">Transmembrane helix</keyword>
<evidence type="ECO:0000313" key="3">
    <source>
        <dbReference type="Proteomes" id="UP000294850"/>
    </source>
</evidence>
<proteinExistence type="predicted"/>
<keyword evidence="1" id="KW-0472">Membrane</keyword>
<organism evidence="2 3">
    <name type="scientific">Dyadobacter psychrotolerans</name>
    <dbReference type="NCBI Taxonomy" id="2541721"/>
    <lineage>
        <taxon>Bacteria</taxon>
        <taxon>Pseudomonadati</taxon>
        <taxon>Bacteroidota</taxon>
        <taxon>Cytophagia</taxon>
        <taxon>Cytophagales</taxon>
        <taxon>Spirosomataceae</taxon>
        <taxon>Dyadobacter</taxon>
    </lineage>
</organism>
<dbReference type="AlphaFoldDB" id="A0A4R5DHF7"/>